<keyword evidence="6 10" id="KW-0408">Iron</keyword>
<evidence type="ECO:0000256" key="1">
    <source>
        <dbReference type="ARBA" id="ARBA00008343"/>
    </source>
</evidence>
<sequence length="249" mass="27837">MPRRVCESAMGIRPAVGRMATVPYHAGMASESKRHRLERMHDEYRILCEEFPAPACALHFTNPFELLTATILSAQTTDKRVNTVTPALFARYPGPEQLAAARAEDVEDIIRPLGFYHAKTRNIIAMAHDVHERFGDTVPRTMDELTSLPGVGRKTANVVLGNAFDVPGFPVDTHVIRVTGRLRWRTDWRTTHPDPVHIEREITACFPPEEWTNLSHRLILHGRATCHARKPDCAACPLNDTCPSAGTFG</sequence>
<feature type="binding site" evidence="10">
    <location>
        <position position="226"/>
    </location>
    <ligand>
        <name>[4Fe-4S] cluster</name>
        <dbReference type="ChEBI" id="CHEBI:49883"/>
    </ligand>
</feature>
<dbReference type="GO" id="GO:0019104">
    <property type="term" value="F:DNA N-glycosylase activity"/>
    <property type="evidence" value="ECO:0007669"/>
    <property type="project" value="UniProtKB-UniRule"/>
</dbReference>
<evidence type="ECO:0000313" key="12">
    <source>
        <dbReference type="EMBL" id="KAB8299535.1"/>
    </source>
</evidence>
<dbReference type="GO" id="GO:0006285">
    <property type="term" value="P:base-excision repair, AP site formation"/>
    <property type="evidence" value="ECO:0007669"/>
    <property type="project" value="TreeGrafter"/>
</dbReference>
<dbReference type="GO" id="GO:0140078">
    <property type="term" value="F:class I DNA-(apurinic or apyrimidinic site) endonuclease activity"/>
    <property type="evidence" value="ECO:0007669"/>
    <property type="project" value="UniProtKB-EC"/>
</dbReference>
<feature type="domain" description="HhH-GPD" evidence="11">
    <location>
        <begin position="72"/>
        <end position="224"/>
    </location>
</feature>
<feature type="binding site" evidence="10">
    <location>
        <position position="236"/>
    </location>
    <ligand>
        <name>[4Fe-4S] cluster</name>
        <dbReference type="ChEBI" id="CHEBI:49883"/>
    </ligand>
</feature>
<comment type="function">
    <text evidence="10">DNA repair enzyme that has both DNA N-glycosylase activity and AP-lyase activity. The DNA N-glycosylase activity releases various damaged pyrimidines from DNA by cleaving the N-glycosidic bond, leaving an AP (apurinic/apyrimidinic) site. The AP-lyase activity cleaves the phosphodiester bond 3' to the AP site by a beta-elimination, leaving a 3'-terminal unsaturated sugar and a product with a terminal 5'-phosphate.</text>
</comment>
<evidence type="ECO:0000256" key="9">
    <source>
        <dbReference type="ARBA" id="ARBA00023295"/>
    </source>
</evidence>
<keyword evidence="3 10" id="KW-0479">Metal-binding</keyword>
<dbReference type="Proteomes" id="UP000440041">
    <property type="component" value="Unassembled WGS sequence"/>
</dbReference>
<keyword evidence="4 10" id="KW-0227">DNA damage</keyword>
<dbReference type="Gene3D" id="1.10.340.30">
    <property type="entry name" value="Hypothetical protein, domain 2"/>
    <property type="match status" value="1"/>
</dbReference>
<dbReference type="CDD" id="cd00056">
    <property type="entry name" value="ENDO3c"/>
    <property type="match status" value="1"/>
</dbReference>
<dbReference type="GO" id="GO:0046872">
    <property type="term" value="F:metal ion binding"/>
    <property type="evidence" value="ECO:0007669"/>
    <property type="project" value="UniProtKB-KW"/>
</dbReference>
<evidence type="ECO:0000256" key="8">
    <source>
        <dbReference type="ARBA" id="ARBA00023204"/>
    </source>
</evidence>
<dbReference type="PIRSF" id="PIRSF001435">
    <property type="entry name" value="Nth"/>
    <property type="match status" value="1"/>
</dbReference>
<keyword evidence="5 10" id="KW-0378">Hydrolase</keyword>
<evidence type="ECO:0000256" key="4">
    <source>
        <dbReference type="ARBA" id="ARBA00022763"/>
    </source>
</evidence>
<accession>A0A6A2V9T2</accession>
<comment type="cofactor">
    <cofactor evidence="10">
        <name>[4Fe-4S] cluster</name>
        <dbReference type="ChEBI" id="CHEBI:49883"/>
    </cofactor>
    <text evidence="10">Binds 1 [4Fe-4S] cluster.</text>
</comment>
<dbReference type="EC" id="4.2.99.18" evidence="10"/>
<dbReference type="InterPro" id="IPR011257">
    <property type="entry name" value="DNA_glycosylase"/>
</dbReference>
<dbReference type="SMART" id="SM00478">
    <property type="entry name" value="ENDO3c"/>
    <property type="match status" value="1"/>
</dbReference>
<evidence type="ECO:0000256" key="3">
    <source>
        <dbReference type="ARBA" id="ARBA00022723"/>
    </source>
</evidence>
<keyword evidence="12" id="KW-0255">Endonuclease</keyword>
<dbReference type="InterPro" id="IPR003651">
    <property type="entry name" value="Endonuclease3_FeS-loop_motif"/>
</dbReference>
<keyword evidence="9 10" id="KW-0326">Glycosidase</keyword>
<dbReference type="Pfam" id="PF10576">
    <property type="entry name" value="EndIII_4Fe-2S"/>
    <property type="match status" value="1"/>
</dbReference>
<reference evidence="12 13" key="1">
    <citation type="submission" date="2019-09" db="EMBL/GenBank/DDBJ databases">
        <title>Characterization of the phylogenetic diversity of two novel species belonging to the genus Bifidobacterium: Bifidobacterium cebidarum sp. nov. and Bifidobacterium leontopitheci sp. nov.</title>
        <authorList>
            <person name="Lugli G.A."/>
            <person name="Duranti S."/>
            <person name="Milani C."/>
            <person name="Turroni F."/>
            <person name="Ventura M."/>
        </authorList>
    </citation>
    <scope>NUCLEOTIDE SEQUENCE [LARGE SCALE GENOMIC DNA]</scope>
    <source>
        <strain evidence="12 13">DSM 100238</strain>
    </source>
</reference>
<dbReference type="HAMAP" id="MF_00942">
    <property type="entry name" value="Nth"/>
    <property type="match status" value="1"/>
</dbReference>
<feature type="binding site" evidence="10">
    <location>
        <position position="233"/>
    </location>
    <ligand>
        <name>[4Fe-4S] cluster</name>
        <dbReference type="ChEBI" id="CHEBI:49883"/>
    </ligand>
</feature>
<comment type="similarity">
    <text evidence="1 10">Belongs to the Nth/MutY family.</text>
</comment>
<evidence type="ECO:0000256" key="5">
    <source>
        <dbReference type="ARBA" id="ARBA00022801"/>
    </source>
</evidence>
<name>A0A6A2V9T2_9BIFI</name>
<evidence type="ECO:0000256" key="6">
    <source>
        <dbReference type="ARBA" id="ARBA00023004"/>
    </source>
</evidence>
<gene>
    <name evidence="10" type="primary">nth</name>
    <name evidence="12" type="ORF">DSM100238_0569</name>
</gene>
<dbReference type="GO" id="GO:0003677">
    <property type="term" value="F:DNA binding"/>
    <property type="evidence" value="ECO:0007669"/>
    <property type="project" value="UniProtKB-UniRule"/>
</dbReference>
<dbReference type="EMBL" id="WBSO01000003">
    <property type="protein sequence ID" value="KAB8299535.1"/>
    <property type="molecule type" value="Genomic_DNA"/>
</dbReference>
<dbReference type="SMART" id="SM00525">
    <property type="entry name" value="FES"/>
    <property type="match status" value="1"/>
</dbReference>
<keyword evidence="7 10" id="KW-0411">Iron-sulfur</keyword>
<dbReference type="PANTHER" id="PTHR10359">
    <property type="entry name" value="A/G-SPECIFIC ADENINE GLYCOSYLASE/ENDONUCLEASE III"/>
    <property type="match status" value="1"/>
</dbReference>
<feature type="binding site" evidence="10">
    <location>
        <position position="242"/>
    </location>
    <ligand>
        <name>[4Fe-4S] cluster</name>
        <dbReference type="ChEBI" id="CHEBI:49883"/>
    </ligand>
</feature>
<proteinExistence type="inferred from homology"/>
<evidence type="ECO:0000313" key="13">
    <source>
        <dbReference type="Proteomes" id="UP000440041"/>
    </source>
</evidence>
<dbReference type="Pfam" id="PF00633">
    <property type="entry name" value="HHH"/>
    <property type="match status" value="1"/>
</dbReference>
<evidence type="ECO:0000256" key="7">
    <source>
        <dbReference type="ARBA" id="ARBA00023014"/>
    </source>
</evidence>
<evidence type="ECO:0000256" key="10">
    <source>
        <dbReference type="HAMAP-Rule" id="MF_00942"/>
    </source>
</evidence>
<keyword evidence="10" id="KW-0238">DNA-binding</keyword>
<keyword evidence="10" id="KW-0456">Lyase</keyword>
<dbReference type="InterPro" id="IPR003265">
    <property type="entry name" value="HhH-GPD_domain"/>
</dbReference>
<protein>
    <recommendedName>
        <fullName evidence="10">Endonuclease III</fullName>
        <ecNumber evidence="10">4.2.99.18</ecNumber>
    </recommendedName>
    <alternativeName>
        <fullName evidence="10">DNA-(apurinic or apyrimidinic site) lyase</fullName>
    </alternativeName>
</protein>
<evidence type="ECO:0000256" key="2">
    <source>
        <dbReference type="ARBA" id="ARBA00022485"/>
    </source>
</evidence>
<dbReference type="Gene3D" id="1.10.1670.10">
    <property type="entry name" value="Helix-hairpin-Helix base-excision DNA repair enzymes (C-terminal)"/>
    <property type="match status" value="1"/>
</dbReference>
<keyword evidence="13" id="KW-1185">Reference proteome</keyword>
<dbReference type="NCBIfam" id="TIGR01083">
    <property type="entry name" value="nth"/>
    <property type="match status" value="1"/>
</dbReference>
<dbReference type="PANTHER" id="PTHR10359:SF18">
    <property type="entry name" value="ENDONUCLEASE III"/>
    <property type="match status" value="1"/>
</dbReference>
<dbReference type="SUPFAM" id="SSF48150">
    <property type="entry name" value="DNA-glycosylase"/>
    <property type="match status" value="1"/>
</dbReference>
<keyword evidence="8 10" id="KW-0234">DNA repair</keyword>
<comment type="catalytic activity">
    <reaction evidence="10">
        <text>2'-deoxyribonucleotide-(2'-deoxyribose 5'-phosphate)-2'-deoxyribonucleotide-DNA = a 3'-end 2'-deoxyribonucleotide-(2,3-dehydro-2,3-deoxyribose 5'-phosphate)-DNA + a 5'-end 5'-phospho-2'-deoxyribonucleoside-DNA + H(+)</text>
        <dbReference type="Rhea" id="RHEA:66592"/>
        <dbReference type="Rhea" id="RHEA-COMP:13180"/>
        <dbReference type="Rhea" id="RHEA-COMP:16897"/>
        <dbReference type="Rhea" id="RHEA-COMP:17067"/>
        <dbReference type="ChEBI" id="CHEBI:15378"/>
        <dbReference type="ChEBI" id="CHEBI:136412"/>
        <dbReference type="ChEBI" id="CHEBI:157695"/>
        <dbReference type="ChEBI" id="CHEBI:167181"/>
        <dbReference type="EC" id="4.2.99.18"/>
    </reaction>
</comment>
<evidence type="ECO:0000259" key="11">
    <source>
        <dbReference type="SMART" id="SM00478"/>
    </source>
</evidence>
<dbReference type="GO" id="GO:0051539">
    <property type="term" value="F:4 iron, 4 sulfur cluster binding"/>
    <property type="evidence" value="ECO:0007669"/>
    <property type="project" value="UniProtKB-UniRule"/>
</dbReference>
<dbReference type="Pfam" id="PF00730">
    <property type="entry name" value="HhH-GPD"/>
    <property type="match status" value="1"/>
</dbReference>
<organism evidence="12 13">
    <name type="scientific">Bifidobacterium apri</name>
    <dbReference type="NCBI Taxonomy" id="1769423"/>
    <lineage>
        <taxon>Bacteria</taxon>
        <taxon>Bacillati</taxon>
        <taxon>Actinomycetota</taxon>
        <taxon>Actinomycetes</taxon>
        <taxon>Bifidobacteriales</taxon>
        <taxon>Bifidobacteriaceae</taxon>
        <taxon>Bifidobacterium</taxon>
    </lineage>
</organism>
<keyword evidence="12" id="KW-0540">Nuclease</keyword>
<keyword evidence="2 10" id="KW-0004">4Fe-4S</keyword>
<dbReference type="InterPro" id="IPR023170">
    <property type="entry name" value="HhH_base_excis_C"/>
</dbReference>
<dbReference type="InterPro" id="IPR000445">
    <property type="entry name" value="HhH_motif"/>
</dbReference>
<comment type="caution">
    <text evidence="12">The sequence shown here is derived from an EMBL/GenBank/DDBJ whole genome shotgun (WGS) entry which is preliminary data.</text>
</comment>
<dbReference type="InterPro" id="IPR005759">
    <property type="entry name" value="Nth"/>
</dbReference>
<dbReference type="FunFam" id="1.10.340.30:FF:000001">
    <property type="entry name" value="Endonuclease III"/>
    <property type="match status" value="1"/>
</dbReference>
<dbReference type="AlphaFoldDB" id="A0A6A2V9T2"/>